<dbReference type="InterPro" id="IPR045170">
    <property type="entry name" value="MTOX"/>
</dbReference>
<feature type="region of interest" description="Disordered" evidence="6">
    <location>
        <begin position="447"/>
        <end position="467"/>
    </location>
</feature>
<protein>
    <submittedName>
        <fullName evidence="8">FAD dependent oxidoreductase</fullName>
    </submittedName>
</protein>
<dbReference type="Proteomes" id="UP000076874">
    <property type="component" value="Unassembled WGS sequence"/>
</dbReference>
<evidence type="ECO:0000256" key="5">
    <source>
        <dbReference type="ARBA" id="ARBA00023002"/>
    </source>
</evidence>
<keyword evidence="3" id="KW-0285">Flavoprotein</keyword>
<dbReference type="PANTHER" id="PTHR10961">
    <property type="entry name" value="PEROXISOMAL SARCOSINE OXIDASE"/>
    <property type="match status" value="1"/>
</dbReference>
<dbReference type="InterPro" id="IPR006076">
    <property type="entry name" value="FAD-dep_OxRdtase"/>
</dbReference>
<dbReference type="PANTHER" id="PTHR10961:SF46">
    <property type="entry name" value="PEROXISOMAL SARCOSINE OXIDASE"/>
    <property type="match status" value="1"/>
</dbReference>
<organism evidence="8 9">
    <name type="scientific">Niveomyces insectorum RCEF 264</name>
    <dbReference type="NCBI Taxonomy" id="1081102"/>
    <lineage>
        <taxon>Eukaryota</taxon>
        <taxon>Fungi</taxon>
        <taxon>Dikarya</taxon>
        <taxon>Ascomycota</taxon>
        <taxon>Pezizomycotina</taxon>
        <taxon>Sordariomycetes</taxon>
        <taxon>Hypocreomycetidae</taxon>
        <taxon>Hypocreales</taxon>
        <taxon>Cordycipitaceae</taxon>
        <taxon>Niveomyces</taxon>
    </lineage>
</organism>
<reference evidence="8 9" key="1">
    <citation type="journal article" date="2016" name="Genome Biol. Evol.">
        <title>Divergent and convergent evolution of fungal pathogenicity.</title>
        <authorList>
            <person name="Shang Y."/>
            <person name="Xiao G."/>
            <person name="Zheng P."/>
            <person name="Cen K."/>
            <person name="Zhan S."/>
            <person name="Wang C."/>
        </authorList>
    </citation>
    <scope>NUCLEOTIDE SEQUENCE [LARGE SCALE GENOMIC DNA]</scope>
    <source>
        <strain evidence="8 9">RCEF 264</strain>
    </source>
</reference>
<dbReference type="Gene3D" id="3.30.9.10">
    <property type="entry name" value="D-Amino Acid Oxidase, subunit A, domain 2"/>
    <property type="match status" value="1"/>
</dbReference>
<dbReference type="GO" id="GO:0004657">
    <property type="term" value="F:proline dehydrogenase activity"/>
    <property type="evidence" value="ECO:0007669"/>
    <property type="project" value="TreeGrafter"/>
</dbReference>
<evidence type="ECO:0000313" key="8">
    <source>
        <dbReference type="EMBL" id="OAA54077.1"/>
    </source>
</evidence>
<dbReference type="GO" id="GO:0008115">
    <property type="term" value="F:sarcosine oxidase activity"/>
    <property type="evidence" value="ECO:0007669"/>
    <property type="project" value="TreeGrafter"/>
</dbReference>
<keyword evidence="4" id="KW-0274">FAD</keyword>
<dbReference type="AlphaFoldDB" id="A0A167M8X5"/>
<proteinExistence type="inferred from homology"/>
<dbReference type="OrthoDB" id="2219495at2759"/>
<dbReference type="GO" id="GO:0050660">
    <property type="term" value="F:flavin adenine dinucleotide binding"/>
    <property type="evidence" value="ECO:0007669"/>
    <property type="project" value="InterPro"/>
</dbReference>
<keyword evidence="5" id="KW-0560">Oxidoreductase</keyword>
<gene>
    <name evidence="8" type="ORF">SPI_09011</name>
</gene>
<evidence type="ECO:0000256" key="4">
    <source>
        <dbReference type="ARBA" id="ARBA00022827"/>
    </source>
</evidence>
<comment type="cofactor">
    <cofactor evidence="1">
        <name>FAD</name>
        <dbReference type="ChEBI" id="CHEBI:57692"/>
    </cofactor>
</comment>
<comment type="caution">
    <text evidence="8">The sequence shown here is derived from an EMBL/GenBank/DDBJ whole genome shotgun (WGS) entry which is preliminary data.</text>
</comment>
<evidence type="ECO:0000313" key="9">
    <source>
        <dbReference type="Proteomes" id="UP000076874"/>
    </source>
</evidence>
<name>A0A167M8X5_9HYPO</name>
<dbReference type="Gene3D" id="3.50.50.60">
    <property type="entry name" value="FAD/NAD(P)-binding domain"/>
    <property type="match status" value="1"/>
</dbReference>
<dbReference type="Pfam" id="PF01266">
    <property type="entry name" value="DAO"/>
    <property type="match status" value="1"/>
</dbReference>
<dbReference type="GO" id="GO:0050031">
    <property type="term" value="F:L-pipecolate oxidase activity"/>
    <property type="evidence" value="ECO:0007669"/>
    <property type="project" value="TreeGrafter"/>
</dbReference>
<evidence type="ECO:0000256" key="1">
    <source>
        <dbReference type="ARBA" id="ARBA00001974"/>
    </source>
</evidence>
<accession>A0A167M8X5</accession>
<dbReference type="InterPro" id="IPR036188">
    <property type="entry name" value="FAD/NAD-bd_sf"/>
</dbReference>
<evidence type="ECO:0000256" key="6">
    <source>
        <dbReference type="SAM" id="MobiDB-lite"/>
    </source>
</evidence>
<comment type="similarity">
    <text evidence="2">Belongs to the MSOX/MTOX family.</text>
</comment>
<evidence type="ECO:0000259" key="7">
    <source>
        <dbReference type="Pfam" id="PF01266"/>
    </source>
</evidence>
<dbReference type="EMBL" id="AZHD01000025">
    <property type="protein sequence ID" value="OAA54077.1"/>
    <property type="molecule type" value="Genomic_DNA"/>
</dbReference>
<dbReference type="STRING" id="1081102.A0A167M8X5"/>
<dbReference type="SUPFAM" id="SSF51905">
    <property type="entry name" value="FAD/NAD(P)-binding domain"/>
    <property type="match status" value="1"/>
</dbReference>
<keyword evidence="9" id="KW-1185">Reference proteome</keyword>
<evidence type="ECO:0000256" key="3">
    <source>
        <dbReference type="ARBA" id="ARBA00022630"/>
    </source>
</evidence>
<feature type="domain" description="FAD dependent oxidoreductase" evidence="7">
    <location>
        <begin position="28"/>
        <end position="424"/>
    </location>
</feature>
<sequence>MFERANASRGILVFCIRGEVRVSWKEAYIIIGAGIFGLSTALAIARRQPSASVTVVERLTPPVEDGTSVDTTRCIRADYGDPAYARLAAESQRLIEQDAGLCPFYHKQGMTFVCDGKPGRFFDIWQNGLDNVLRSQPAATVVKLPTPENVFASIHGTGSAVPPNEALGRPRQWNMGYCNREDAFIDARESVRVYYERCLQQPCIRFACGVPVRRIETVLSSSLPSARTAHGVRLEDGRLLTADTVLVAAGAWSNSLVDLEGLAYSSAIEVAWVKVTPDEAERWKAMSITTNLSTGFNIFPPYNGEIKMLRRSPGYCNTISMPHPEAEASAAGSSSVRISYPRTTVSHPADGFPRDAERALRDNLRELMPSLADRPFCRTKLCWLSQTSSADFIIAPHPRIRGLHLATGGSAHAWKFLPVIGDLVLDSMEGILDPVLADKWRYGKTGTDGGNAPRMQGKPQEIRDVVGSIEAQPKL</sequence>
<evidence type="ECO:0000256" key="2">
    <source>
        <dbReference type="ARBA" id="ARBA00010989"/>
    </source>
</evidence>